<dbReference type="Gene3D" id="3.40.50.450">
    <property type="match status" value="1"/>
</dbReference>
<evidence type="ECO:0000313" key="4">
    <source>
        <dbReference type="EMBL" id="MDT0308189.1"/>
    </source>
</evidence>
<dbReference type="SUPFAM" id="SSF102405">
    <property type="entry name" value="MCP/YpsA-like"/>
    <property type="match status" value="1"/>
</dbReference>
<dbReference type="InterPro" id="IPR057666">
    <property type="entry name" value="DrpA_SLOG"/>
</dbReference>
<evidence type="ECO:0000313" key="5">
    <source>
        <dbReference type="Proteomes" id="UP001183388"/>
    </source>
</evidence>
<comment type="similarity">
    <text evidence="1">Belongs to the DprA/Smf family.</text>
</comment>
<evidence type="ECO:0000259" key="3">
    <source>
        <dbReference type="Pfam" id="PF02481"/>
    </source>
</evidence>
<proteinExistence type="inferred from homology"/>
<dbReference type="PANTHER" id="PTHR43022:SF1">
    <property type="entry name" value="PROTEIN SMF"/>
    <property type="match status" value="1"/>
</dbReference>
<keyword evidence="5" id="KW-1185">Reference proteome</keyword>
<dbReference type="InterPro" id="IPR003488">
    <property type="entry name" value="DprA"/>
</dbReference>
<feature type="domain" description="Smf/DprA SLOG" evidence="3">
    <location>
        <begin position="86"/>
        <end position="295"/>
    </location>
</feature>
<dbReference type="Pfam" id="PF02481">
    <property type="entry name" value="DNA_processg_A"/>
    <property type="match status" value="1"/>
</dbReference>
<evidence type="ECO:0000256" key="2">
    <source>
        <dbReference type="SAM" id="MobiDB-lite"/>
    </source>
</evidence>
<sequence>MTGPRGPWEEERLARAALTRVAEPGDPLVGGWLARAGPGEVWAALREGGPAPPGASPRRWAGLLLRAREADPVRDLAAVARLGGRFLCPGDREWPGQLADLEAAAPVGLWVRGACSLRLVALRSVAVVGARACTEYGAHVAAELAGGLAAGGWAVVSGAAHGVDGAAHRGALAADGCTVAVLACGVDVGYPAAHAELLRSVAARGLVVAELPPGERPTRSRFVQRNRLIAALTRGTVVVEAARRSGALITARAAERLGRHLMAVPGPVTSALSEGTHLLLREGAVPVAGAEEVTELAGAMGELAAEPQAPAVPRDLLAPETAQVLDALPATRPAAVGEVARGACTSPRAAAARLRELHALGFVERAGPLWQLARPGPRPAGGAREEADPPK</sequence>
<feature type="region of interest" description="Disordered" evidence="2">
    <location>
        <begin position="371"/>
        <end position="391"/>
    </location>
</feature>
<protein>
    <submittedName>
        <fullName evidence="4">DNA-processing protein DprA</fullName>
    </submittedName>
</protein>
<dbReference type="Proteomes" id="UP001183388">
    <property type="component" value="Unassembled WGS sequence"/>
</dbReference>
<dbReference type="EMBL" id="JAVREN010000019">
    <property type="protein sequence ID" value="MDT0308189.1"/>
    <property type="molecule type" value="Genomic_DNA"/>
</dbReference>
<comment type="caution">
    <text evidence="4">The sequence shown here is derived from an EMBL/GenBank/DDBJ whole genome shotgun (WGS) entry which is preliminary data.</text>
</comment>
<dbReference type="NCBIfam" id="TIGR00732">
    <property type="entry name" value="dprA"/>
    <property type="match status" value="1"/>
</dbReference>
<accession>A0ABU2L9E7</accession>
<dbReference type="PANTHER" id="PTHR43022">
    <property type="entry name" value="PROTEIN SMF"/>
    <property type="match status" value="1"/>
</dbReference>
<organism evidence="4 5">
    <name type="scientific">Streptomyces boetiae</name>
    <dbReference type="NCBI Taxonomy" id="3075541"/>
    <lineage>
        <taxon>Bacteria</taxon>
        <taxon>Bacillati</taxon>
        <taxon>Actinomycetota</taxon>
        <taxon>Actinomycetes</taxon>
        <taxon>Kitasatosporales</taxon>
        <taxon>Streptomycetaceae</taxon>
        <taxon>Streptomyces</taxon>
    </lineage>
</organism>
<evidence type="ECO:0000256" key="1">
    <source>
        <dbReference type="ARBA" id="ARBA00006525"/>
    </source>
</evidence>
<reference evidence="5" key="1">
    <citation type="submission" date="2023-07" db="EMBL/GenBank/DDBJ databases">
        <title>30 novel species of actinomycetes from the DSMZ collection.</title>
        <authorList>
            <person name="Nouioui I."/>
        </authorList>
    </citation>
    <scope>NUCLEOTIDE SEQUENCE [LARGE SCALE GENOMIC DNA]</scope>
    <source>
        <strain evidence="5">DSM 44917</strain>
    </source>
</reference>
<gene>
    <name evidence="4" type="primary">dprA</name>
    <name evidence="4" type="ORF">RM780_14625</name>
</gene>
<dbReference type="RefSeq" id="WP_311631140.1">
    <property type="nucleotide sequence ID" value="NZ_JAVREN010000019.1"/>
</dbReference>
<name>A0ABU2L9E7_9ACTN</name>